<gene>
    <name evidence="2" type="ORF">BSAL_22360</name>
</gene>
<evidence type="ECO:0000313" key="2">
    <source>
        <dbReference type="EMBL" id="CUG89616.1"/>
    </source>
</evidence>
<dbReference type="OMA" id="GREDHPM"/>
<dbReference type="Proteomes" id="UP000051952">
    <property type="component" value="Unassembled WGS sequence"/>
</dbReference>
<dbReference type="VEuPathDB" id="TriTrypDB:BSAL_22360"/>
<feature type="compositionally biased region" description="Low complexity" evidence="1">
    <location>
        <begin position="161"/>
        <end position="188"/>
    </location>
</feature>
<dbReference type="AlphaFoldDB" id="A0A0S4JHH3"/>
<name>A0A0S4JHH3_BODSA</name>
<feature type="region of interest" description="Disordered" evidence="1">
    <location>
        <begin position="153"/>
        <end position="191"/>
    </location>
</feature>
<evidence type="ECO:0000313" key="3">
    <source>
        <dbReference type="Proteomes" id="UP000051952"/>
    </source>
</evidence>
<accession>A0A0S4JHH3</accession>
<dbReference type="EMBL" id="CYKH01001751">
    <property type="protein sequence ID" value="CUG89616.1"/>
    <property type="molecule type" value="Genomic_DNA"/>
</dbReference>
<dbReference type="SUPFAM" id="SSF48452">
    <property type="entry name" value="TPR-like"/>
    <property type="match status" value="1"/>
</dbReference>
<dbReference type="InterPro" id="IPR011990">
    <property type="entry name" value="TPR-like_helical_dom_sf"/>
</dbReference>
<protein>
    <submittedName>
        <fullName evidence="2">Uncharacterized protein</fullName>
    </submittedName>
</protein>
<dbReference type="OrthoDB" id="271814at2759"/>
<reference evidence="3" key="1">
    <citation type="submission" date="2015-09" db="EMBL/GenBank/DDBJ databases">
        <authorList>
            <consortium name="Pathogen Informatics"/>
        </authorList>
    </citation>
    <scope>NUCLEOTIDE SEQUENCE [LARGE SCALE GENOMIC DNA]</scope>
    <source>
        <strain evidence="3">Lake Konstanz</strain>
    </source>
</reference>
<keyword evidence="3" id="KW-1185">Reference proteome</keyword>
<evidence type="ECO:0000256" key="1">
    <source>
        <dbReference type="SAM" id="MobiDB-lite"/>
    </source>
</evidence>
<sequence>MSLRLTRLSRQWKPLAAGKEMFTSLWSKPETRDERVKEYVPEVLEESLTEQRRVLAEGSSRDVIVDAGHKILALLDNKAPTPSITPHLDKILLAFETKDLIGQRALSQLLYPTAINASTALGAGSATPNELVSGFAENFKSLVEYVEQNGRTATPVLPKTEAAAPAPEIPATDSTEQQGSTASSSSSEKFGEIITAPRDEVESLDATLFVKLSAGMALANIGTGDLVHASKCVDAGLKYAIDPKRIGGLYGMKAGILNRQRKFEEAANAARLAIDASDNIQGYLQGAASLKALNRSEEIVALLEQAREAHPQNVVVSDLLIEVKKTVKLSLPEGTSDLTNVKELGQ</sequence>
<organism evidence="2 3">
    <name type="scientific">Bodo saltans</name>
    <name type="common">Flagellated protozoan</name>
    <dbReference type="NCBI Taxonomy" id="75058"/>
    <lineage>
        <taxon>Eukaryota</taxon>
        <taxon>Discoba</taxon>
        <taxon>Euglenozoa</taxon>
        <taxon>Kinetoplastea</taxon>
        <taxon>Metakinetoplastina</taxon>
        <taxon>Eubodonida</taxon>
        <taxon>Bodonidae</taxon>
        <taxon>Bodo</taxon>
    </lineage>
</organism>
<proteinExistence type="predicted"/>
<dbReference type="Gene3D" id="1.25.40.10">
    <property type="entry name" value="Tetratricopeptide repeat domain"/>
    <property type="match status" value="1"/>
</dbReference>